<dbReference type="GO" id="GO:0016747">
    <property type="term" value="F:acyltransferase activity, transferring groups other than amino-acyl groups"/>
    <property type="evidence" value="ECO:0007669"/>
    <property type="project" value="InterPro"/>
</dbReference>
<evidence type="ECO:0000256" key="1">
    <source>
        <dbReference type="SAM" id="Phobius"/>
    </source>
</evidence>
<accession>A0A8J7SCY9</accession>
<keyword evidence="1" id="KW-0812">Transmembrane</keyword>
<dbReference type="Proteomes" id="UP000673975">
    <property type="component" value="Unassembled WGS sequence"/>
</dbReference>
<dbReference type="PROSITE" id="PS51186">
    <property type="entry name" value="GNAT"/>
    <property type="match status" value="1"/>
</dbReference>
<evidence type="ECO:0000313" key="4">
    <source>
        <dbReference type="Proteomes" id="UP000673975"/>
    </source>
</evidence>
<feature type="domain" description="N-acetyltransferase" evidence="2">
    <location>
        <begin position="81"/>
        <end position="209"/>
    </location>
</feature>
<comment type="caution">
    <text evidence="3">The sequence shown here is derived from an EMBL/GenBank/DDBJ whole genome shotgun (WGS) entry which is preliminary data.</text>
</comment>
<proteinExistence type="predicted"/>
<dbReference type="InterPro" id="IPR016181">
    <property type="entry name" value="Acyl_CoA_acyltransferase"/>
</dbReference>
<name>A0A8J7SCY9_9BACT</name>
<reference evidence="3" key="1">
    <citation type="submission" date="2021-02" db="EMBL/GenBank/DDBJ databases">
        <title>Natronogracilivirga saccharolytica gen. nov. sp. nov. a new anaerobic, haloalkiliphilic carbohydrate-fermenting bacterium from soda lake and proposing of Cyclonatronumiaceae fam. nov. in the phylum Balneolaeota.</title>
        <authorList>
            <person name="Zhilina T.N."/>
            <person name="Sorokin D.Y."/>
            <person name="Zavarzina D.G."/>
            <person name="Toshchakov S.V."/>
            <person name="Kublanov I.V."/>
        </authorList>
    </citation>
    <scope>NUCLEOTIDE SEQUENCE</scope>
    <source>
        <strain evidence="3">Z-1702</strain>
    </source>
</reference>
<feature type="transmembrane region" description="Helical" evidence="1">
    <location>
        <begin position="6"/>
        <end position="30"/>
    </location>
</feature>
<dbReference type="Gene3D" id="3.40.630.30">
    <property type="match status" value="1"/>
</dbReference>
<protein>
    <recommendedName>
        <fullName evidence="2">N-acetyltransferase domain-containing protein</fullName>
    </recommendedName>
</protein>
<evidence type="ECO:0000259" key="2">
    <source>
        <dbReference type="PROSITE" id="PS51186"/>
    </source>
</evidence>
<evidence type="ECO:0000313" key="3">
    <source>
        <dbReference type="EMBL" id="MBP3193766.1"/>
    </source>
</evidence>
<keyword evidence="1" id="KW-0472">Membrane</keyword>
<dbReference type="RefSeq" id="WP_210513217.1">
    <property type="nucleotide sequence ID" value="NZ_JAFIDN010000013.1"/>
</dbReference>
<dbReference type="SUPFAM" id="SSF55729">
    <property type="entry name" value="Acyl-CoA N-acyltransferases (Nat)"/>
    <property type="match status" value="1"/>
</dbReference>
<dbReference type="InterPro" id="IPR000182">
    <property type="entry name" value="GNAT_dom"/>
</dbReference>
<dbReference type="EMBL" id="JAFIDN010000013">
    <property type="protein sequence ID" value="MBP3193766.1"/>
    <property type="molecule type" value="Genomic_DNA"/>
</dbReference>
<sequence>MDTYLVYEIIGYVASVLIAVSLMMSAIIRLRIINMIGAATFCLYGILIGAIPVAAMNGFIVLINIYYLSKMLGDKEYFRLLRVSPESEYLKSFLSFYQDEIKKFQPDFDMKPGAEDICIFVLRDMVPGGLVIGSPDNSGILNIKLDFVIPNYRDFKISKYLFNERCDFLKEQGLTKLVARAVSKDHRAYLEKAGFRKSGQGADQFEMDL</sequence>
<keyword evidence="4" id="KW-1185">Reference proteome</keyword>
<organism evidence="3 4">
    <name type="scientific">Natronogracilivirga saccharolytica</name>
    <dbReference type="NCBI Taxonomy" id="2812953"/>
    <lineage>
        <taxon>Bacteria</taxon>
        <taxon>Pseudomonadati</taxon>
        <taxon>Balneolota</taxon>
        <taxon>Balneolia</taxon>
        <taxon>Balneolales</taxon>
        <taxon>Cyclonatronaceae</taxon>
        <taxon>Natronogracilivirga</taxon>
    </lineage>
</organism>
<dbReference type="AlphaFoldDB" id="A0A8J7SCY9"/>
<keyword evidence="1" id="KW-1133">Transmembrane helix</keyword>
<feature type="transmembrane region" description="Helical" evidence="1">
    <location>
        <begin position="42"/>
        <end position="67"/>
    </location>
</feature>
<gene>
    <name evidence="3" type="ORF">NATSA_13900</name>
</gene>